<keyword evidence="3" id="KW-0804">Transcription</keyword>
<dbReference type="Gene3D" id="1.10.10.10">
    <property type="entry name" value="Winged helix-like DNA-binding domain superfamily/Winged helix DNA-binding domain"/>
    <property type="match status" value="1"/>
</dbReference>
<dbReference type="PROSITE" id="PS51118">
    <property type="entry name" value="HTH_HXLR"/>
    <property type="match status" value="1"/>
</dbReference>
<gene>
    <name evidence="5" type="ORF">IV55_GL000178</name>
</gene>
<evidence type="ECO:0000313" key="5">
    <source>
        <dbReference type="EMBL" id="KRN97250.1"/>
    </source>
</evidence>
<dbReference type="InterPro" id="IPR002577">
    <property type="entry name" value="HTH_HxlR"/>
</dbReference>
<evidence type="ECO:0000256" key="1">
    <source>
        <dbReference type="ARBA" id="ARBA00023015"/>
    </source>
</evidence>
<keyword evidence="6" id="KW-1185">Reference proteome</keyword>
<dbReference type="Pfam" id="PF01638">
    <property type="entry name" value="HxlR"/>
    <property type="match status" value="1"/>
</dbReference>
<dbReference type="PATRIC" id="fig|348151.3.peg.181"/>
<dbReference type="GO" id="GO:0003677">
    <property type="term" value="F:DNA binding"/>
    <property type="evidence" value="ECO:0007669"/>
    <property type="project" value="UniProtKB-KW"/>
</dbReference>
<proteinExistence type="predicted"/>
<evidence type="ECO:0000313" key="6">
    <source>
        <dbReference type="Proteomes" id="UP000051139"/>
    </source>
</evidence>
<dbReference type="InterPro" id="IPR036390">
    <property type="entry name" value="WH_DNA-bd_sf"/>
</dbReference>
<dbReference type="InterPro" id="IPR036388">
    <property type="entry name" value="WH-like_DNA-bd_sf"/>
</dbReference>
<keyword evidence="1" id="KW-0805">Transcription regulation</keyword>
<keyword evidence="2" id="KW-0238">DNA-binding</keyword>
<protein>
    <submittedName>
        <fullName evidence="5">Transcriptional regulator</fullName>
    </submittedName>
</protein>
<accession>A0A0R2L6N8</accession>
<dbReference type="PANTHER" id="PTHR33204">
    <property type="entry name" value="TRANSCRIPTIONAL REGULATOR, MARR FAMILY"/>
    <property type="match status" value="1"/>
</dbReference>
<dbReference type="Proteomes" id="UP000051139">
    <property type="component" value="Unassembled WGS sequence"/>
</dbReference>
<evidence type="ECO:0000256" key="3">
    <source>
        <dbReference type="ARBA" id="ARBA00023163"/>
    </source>
</evidence>
<dbReference type="EMBL" id="JQCB01000001">
    <property type="protein sequence ID" value="KRN97250.1"/>
    <property type="molecule type" value="Genomic_DNA"/>
</dbReference>
<feature type="domain" description="HTH hxlR-type" evidence="4">
    <location>
        <begin position="23"/>
        <end position="121"/>
    </location>
</feature>
<name>A0A0R2L6N8_9LACO</name>
<dbReference type="AlphaFoldDB" id="A0A0R2L6N8"/>
<reference evidence="5 6" key="1">
    <citation type="journal article" date="2015" name="Genome Announc.">
        <title>Expanding the biotechnology potential of lactobacilli through comparative genomics of 213 strains and associated genera.</title>
        <authorList>
            <person name="Sun Z."/>
            <person name="Harris H.M."/>
            <person name="McCann A."/>
            <person name="Guo C."/>
            <person name="Argimon S."/>
            <person name="Zhang W."/>
            <person name="Yang X."/>
            <person name="Jeffery I.B."/>
            <person name="Cooney J.C."/>
            <person name="Kagawa T.F."/>
            <person name="Liu W."/>
            <person name="Song Y."/>
            <person name="Salvetti E."/>
            <person name="Wrobel A."/>
            <person name="Rasinkangas P."/>
            <person name="Parkhill J."/>
            <person name="Rea M.C."/>
            <person name="O'Sullivan O."/>
            <person name="Ritari J."/>
            <person name="Douillard F.P."/>
            <person name="Paul Ross R."/>
            <person name="Yang R."/>
            <person name="Briner A.E."/>
            <person name="Felis G.E."/>
            <person name="de Vos W.M."/>
            <person name="Barrangou R."/>
            <person name="Klaenhammer T.R."/>
            <person name="Caufield P.W."/>
            <person name="Cui Y."/>
            <person name="Zhang H."/>
            <person name="O'Toole P.W."/>
        </authorList>
    </citation>
    <scope>NUCLEOTIDE SEQUENCE [LARGE SCALE GENOMIC DNA]</scope>
    <source>
        <strain evidence="5 6">DSM 22696</strain>
    </source>
</reference>
<sequence>MCYSGDNYLVKREAVIVTKVYNVGVEATLEVISGKWKPVIMCDLHDGAMRTGELRRAIPSISQKVLTEQLRELERDGVITRTVYNEMPPRVEYALTEHGMTLSGLLQQICRWGEADVQRRSDNGEHVLIRHFGDDAPSREELLG</sequence>
<organism evidence="5 6">
    <name type="scientific">Furfurilactobacillus siliginis</name>
    <dbReference type="NCBI Taxonomy" id="348151"/>
    <lineage>
        <taxon>Bacteria</taxon>
        <taxon>Bacillati</taxon>
        <taxon>Bacillota</taxon>
        <taxon>Bacilli</taxon>
        <taxon>Lactobacillales</taxon>
        <taxon>Lactobacillaceae</taxon>
        <taxon>Furfurilactobacillus</taxon>
    </lineage>
</organism>
<comment type="caution">
    <text evidence="5">The sequence shown here is derived from an EMBL/GenBank/DDBJ whole genome shotgun (WGS) entry which is preliminary data.</text>
</comment>
<evidence type="ECO:0000256" key="2">
    <source>
        <dbReference type="ARBA" id="ARBA00023125"/>
    </source>
</evidence>
<evidence type="ECO:0000259" key="4">
    <source>
        <dbReference type="PROSITE" id="PS51118"/>
    </source>
</evidence>
<dbReference type="SUPFAM" id="SSF46785">
    <property type="entry name" value="Winged helix' DNA-binding domain"/>
    <property type="match status" value="1"/>
</dbReference>
<dbReference type="PANTHER" id="PTHR33204:SF29">
    <property type="entry name" value="TRANSCRIPTIONAL REGULATOR"/>
    <property type="match status" value="1"/>
</dbReference>
<dbReference type="STRING" id="348151.IV55_GL000178"/>